<keyword evidence="3" id="KW-1185">Reference proteome</keyword>
<protein>
    <submittedName>
        <fullName evidence="2">Uncharacterized protein</fullName>
    </submittedName>
</protein>
<comment type="caution">
    <text evidence="2">The sequence shown here is derived from an EMBL/GenBank/DDBJ whole genome shotgun (WGS) entry which is preliminary data.</text>
</comment>
<proteinExistence type="predicted"/>
<organism evidence="2 3">
    <name type="scientific">Caerostris darwini</name>
    <dbReference type="NCBI Taxonomy" id="1538125"/>
    <lineage>
        <taxon>Eukaryota</taxon>
        <taxon>Metazoa</taxon>
        <taxon>Ecdysozoa</taxon>
        <taxon>Arthropoda</taxon>
        <taxon>Chelicerata</taxon>
        <taxon>Arachnida</taxon>
        <taxon>Araneae</taxon>
        <taxon>Araneomorphae</taxon>
        <taxon>Entelegynae</taxon>
        <taxon>Araneoidea</taxon>
        <taxon>Araneidae</taxon>
        <taxon>Caerostris</taxon>
    </lineage>
</organism>
<dbReference type="AlphaFoldDB" id="A0AAV4TQ29"/>
<accession>A0AAV4TQ29</accession>
<dbReference type="EMBL" id="BPLQ01010066">
    <property type="protein sequence ID" value="GIY48169.1"/>
    <property type="molecule type" value="Genomic_DNA"/>
</dbReference>
<evidence type="ECO:0000256" key="1">
    <source>
        <dbReference type="SAM" id="Phobius"/>
    </source>
</evidence>
<sequence length="97" mass="10843">MRVTYTIFPINEKRMTSLFLSLGNKNPPTDTHKKKPCSLLIYSTALLFTVLVVPIPKSHFTPRALESKLPSSFSPVHIFVTSALTQQRVSAENDLPS</sequence>
<reference evidence="2 3" key="1">
    <citation type="submission" date="2021-06" db="EMBL/GenBank/DDBJ databases">
        <title>Caerostris darwini draft genome.</title>
        <authorList>
            <person name="Kono N."/>
            <person name="Arakawa K."/>
        </authorList>
    </citation>
    <scope>NUCLEOTIDE SEQUENCE [LARGE SCALE GENOMIC DNA]</scope>
</reference>
<keyword evidence="1" id="KW-0472">Membrane</keyword>
<name>A0AAV4TQ29_9ARAC</name>
<dbReference type="Proteomes" id="UP001054837">
    <property type="component" value="Unassembled WGS sequence"/>
</dbReference>
<keyword evidence="1" id="KW-0812">Transmembrane</keyword>
<evidence type="ECO:0000313" key="3">
    <source>
        <dbReference type="Proteomes" id="UP001054837"/>
    </source>
</evidence>
<keyword evidence="1" id="KW-1133">Transmembrane helix</keyword>
<gene>
    <name evidence="2" type="ORF">CDAR_590551</name>
</gene>
<feature type="transmembrane region" description="Helical" evidence="1">
    <location>
        <begin position="39"/>
        <end position="56"/>
    </location>
</feature>
<evidence type="ECO:0000313" key="2">
    <source>
        <dbReference type="EMBL" id="GIY48169.1"/>
    </source>
</evidence>